<proteinExistence type="predicted"/>
<gene>
    <name evidence="2" type="ORF">NITGR_620015</name>
</gene>
<dbReference type="OrthoDB" id="12714at2"/>
<protein>
    <recommendedName>
        <fullName evidence="4">DUF2232 domain-containing protein</fullName>
    </recommendedName>
</protein>
<dbReference type="EMBL" id="CAQJ01000069">
    <property type="protein sequence ID" value="CCQ91318.1"/>
    <property type="molecule type" value="Genomic_DNA"/>
</dbReference>
<feature type="transmembrane region" description="Helical" evidence="1">
    <location>
        <begin position="74"/>
        <end position="96"/>
    </location>
</feature>
<feature type="transmembrane region" description="Helical" evidence="1">
    <location>
        <begin position="49"/>
        <end position="67"/>
    </location>
</feature>
<dbReference type="AlphaFoldDB" id="M1Z013"/>
<dbReference type="Pfam" id="PF09991">
    <property type="entry name" value="DUF2232"/>
    <property type="match status" value="1"/>
</dbReference>
<sequence>MNDPLTPRDLFLPFGILLVILLLGTLVPPLGVVGGIFVPVPLILIYLRYGKQVGLVSIALVFVAVLMMMGFKQAILFVTEYAVVAAILGETVRLGFPFQRSVLFAALGSILLSAMMILVISAGQEMSLTQLFEQEFRKGADQYIQSLEGAGGKPENKQMLEEMADRVVHMFALSFPALLAIGSLFATALNYLAVRWVWLRFYRLGGLFENADLTRLMIPDNWVWFFIIGTGCAVLGEGYLQALGLNLFIVLGGLYFLQGLAIFLHILKEKNIPKFFWYLAFLLIFTQPLLIGLVGGLGLFDIWVDFRKIRTQPPEPETDEDDDIGPLG</sequence>
<dbReference type="HOGENOM" id="CLU_068641_1_0_0"/>
<dbReference type="RefSeq" id="WP_005009863.1">
    <property type="nucleotide sequence ID" value="NZ_HG422173.1"/>
</dbReference>
<evidence type="ECO:0000256" key="1">
    <source>
        <dbReference type="SAM" id="Phobius"/>
    </source>
</evidence>
<keyword evidence="1" id="KW-0812">Transmembrane</keyword>
<comment type="caution">
    <text evidence="2">The sequence shown here is derived from an EMBL/GenBank/DDBJ whole genome shotgun (WGS) entry which is preliminary data.</text>
</comment>
<dbReference type="PANTHER" id="PTHR41324">
    <property type="entry name" value="MEMBRANE PROTEIN-RELATED"/>
    <property type="match status" value="1"/>
</dbReference>
<keyword evidence="1" id="KW-0472">Membrane</keyword>
<feature type="transmembrane region" description="Helical" evidence="1">
    <location>
        <begin position="247"/>
        <end position="266"/>
    </location>
</feature>
<dbReference type="PANTHER" id="PTHR41324:SF1">
    <property type="entry name" value="DUF2232 DOMAIN-CONTAINING PROTEIN"/>
    <property type="match status" value="1"/>
</dbReference>
<evidence type="ECO:0008006" key="4">
    <source>
        <dbReference type="Google" id="ProtNLM"/>
    </source>
</evidence>
<evidence type="ECO:0000313" key="3">
    <source>
        <dbReference type="Proteomes" id="UP000011704"/>
    </source>
</evidence>
<name>M1Z013_NITG3</name>
<dbReference type="InParanoid" id="M1Z013"/>
<accession>M1Z013</accession>
<feature type="transmembrane region" description="Helical" evidence="1">
    <location>
        <begin position="102"/>
        <end position="122"/>
    </location>
</feature>
<feature type="transmembrane region" description="Helical" evidence="1">
    <location>
        <begin position="12"/>
        <end position="37"/>
    </location>
</feature>
<evidence type="ECO:0000313" key="2">
    <source>
        <dbReference type="EMBL" id="CCQ91318.1"/>
    </source>
</evidence>
<feature type="transmembrane region" description="Helical" evidence="1">
    <location>
        <begin position="278"/>
        <end position="300"/>
    </location>
</feature>
<dbReference type="STRING" id="1266370.NITGR_620015"/>
<feature type="transmembrane region" description="Helical" evidence="1">
    <location>
        <begin position="167"/>
        <end position="193"/>
    </location>
</feature>
<reference evidence="2 3" key="1">
    <citation type="journal article" date="2013" name="Front. Microbiol.">
        <title>The genome of Nitrospina gracilis illuminates the metabolism and evolution of the major marine nitrite oxidizer.</title>
        <authorList>
            <person name="Luecker S."/>
            <person name="Nowka B."/>
            <person name="Rattei T."/>
            <person name="Spieck E."/>
            <person name="and Daims H."/>
        </authorList>
    </citation>
    <scope>NUCLEOTIDE SEQUENCE [LARGE SCALE GENOMIC DNA]</scope>
    <source>
        <strain evidence="2 3">3/211</strain>
    </source>
</reference>
<dbReference type="InterPro" id="IPR018710">
    <property type="entry name" value="DUF2232"/>
</dbReference>
<feature type="transmembrane region" description="Helical" evidence="1">
    <location>
        <begin position="222"/>
        <end position="240"/>
    </location>
</feature>
<organism evidence="2 3">
    <name type="scientific">Nitrospina gracilis (strain 3/211)</name>
    <dbReference type="NCBI Taxonomy" id="1266370"/>
    <lineage>
        <taxon>Bacteria</taxon>
        <taxon>Pseudomonadati</taxon>
        <taxon>Nitrospinota/Tectimicrobiota group</taxon>
        <taxon>Nitrospinota</taxon>
        <taxon>Nitrospinia</taxon>
        <taxon>Nitrospinales</taxon>
        <taxon>Nitrospinaceae</taxon>
        <taxon>Nitrospina</taxon>
    </lineage>
</organism>
<keyword evidence="3" id="KW-1185">Reference proteome</keyword>
<keyword evidence="1" id="KW-1133">Transmembrane helix</keyword>
<dbReference type="Proteomes" id="UP000011704">
    <property type="component" value="Unassembled WGS sequence"/>
</dbReference>